<protein>
    <submittedName>
        <fullName evidence="1">Uncharacterized protein</fullName>
    </submittedName>
</protein>
<dbReference type="AlphaFoldDB" id="A0A0E9XCF1"/>
<reference evidence="1" key="1">
    <citation type="submission" date="2014-11" db="EMBL/GenBank/DDBJ databases">
        <authorList>
            <person name="Amaro Gonzalez C."/>
        </authorList>
    </citation>
    <scope>NUCLEOTIDE SEQUENCE</scope>
</reference>
<organism evidence="1">
    <name type="scientific">Anguilla anguilla</name>
    <name type="common">European freshwater eel</name>
    <name type="synonym">Muraena anguilla</name>
    <dbReference type="NCBI Taxonomy" id="7936"/>
    <lineage>
        <taxon>Eukaryota</taxon>
        <taxon>Metazoa</taxon>
        <taxon>Chordata</taxon>
        <taxon>Craniata</taxon>
        <taxon>Vertebrata</taxon>
        <taxon>Euteleostomi</taxon>
        <taxon>Actinopterygii</taxon>
        <taxon>Neopterygii</taxon>
        <taxon>Teleostei</taxon>
        <taxon>Anguilliformes</taxon>
        <taxon>Anguillidae</taxon>
        <taxon>Anguilla</taxon>
    </lineage>
</organism>
<evidence type="ECO:0000313" key="1">
    <source>
        <dbReference type="EMBL" id="JAI00418.1"/>
    </source>
</evidence>
<dbReference type="EMBL" id="GBXM01008160">
    <property type="protein sequence ID" value="JAI00418.1"/>
    <property type="molecule type" value="Transcribed_RNA"/>
</dbReference>
<reference evidence="1" key="2">
    <citation type="journal article" date="2015" name="Fish Shellfish Immunol.">
        <title>Early steps in the European eel (Anguilla anguilla)-Vibrio vulnificus interaction in the gills: Role of the RtxA13 toxin.</title>
        <authorList>
            <person name="Callol A."/>
            <person name="Pajuelo D."/>
            <person name="Ebbesson L."/>
            <person name="Teles M."/>
            <person name="MacKenzie S."/>
            <person name="Amaro C."/>
        </authorList>
    </citation>
    <scope>NUCLEOTIDE SEQUENCE</scope>
</reference>
<sequence length="48" mass="5417">MSLPNSTDTQSQNVPETSIGFQQKNVFLFRGRGHSAFLLSDVWSVLYL</sequence>
<accession>A0A0E9XCF1</accession>
<name>A0A0E9XCF1_ANGAN</name>
<proteinExistence type="predicted"/>